<comment type="caution">
    <text evidence="1">The sequence shown here is derived from an EMBL/GenBank/DDBJ whole genome shotgun (WGS) entry which is preliminary data.</text>
</comment>
<dbReference type="Proteomes" id="UP000528734">
    <property type="component" value="Unassembled WGS sequence"/>
</dbReference>
<evidence type="ECO:0000313" key="1">
    <source>
        <dbReference type="EMBL" id="NOJ46038.1"/>
    </source>
</evidence>
<keyword evidence="2" id="KW-1185">Reference proteome</keyword>
<dbReference type="AlphaFoldDB" id="A0A7Y4H1R1"/>
<sequence length="161" mass="18311">MGLDQHVDLRKPGVERFVTLPLDQTEGLASRRQFSLPTDDAAWLENSGLEYELVSEGGVLRVVIYDLPIPPGYQVSKVDVNVRIEPGYPDAQIDMVYFHPRLCRNDGRAIAAICDDPFDGKTWQRWSRHRTPANPWRPGIDNISTHFALVESWLARELNKA</sequence>
<gene>
    <name evidence="1" type="ORF">HCN50_07210</name>
</gene>
<dbReference type="EMBL" id="JAAVLW010000002">
    <property type="protein sequence ID" value="NOJ46038.1"/>
    <property type="molecule type" value="Genomic_DNA"/>
</dbReference>
<dbReference type="Pfam" id="PF14462">
    <property type="entry name" value="Prok-E2_E"/>
    <property type="match status" value="1"/>
</dbReference>
<organism evidence="1 2">
    <name type="scientific">Bradyrhizobium archetypum</name>
    <dbReference type="NCBI Taxonomy" id="2721160"/>
    <lineage>
        <taxon>Bacteria</taxon>
        <taxon>Pseudomonadati</taxon>
        <taxon>Pseudomonadota</taxon>
        <taxon>Alphaproteobacteria</taxon>
        <taxon>Hyphomicrobiales</taxon>
        <taxon>Nitrobacteraceae</taxon>
        <taxon>Bradyrhizobium</taxon>
    </lineage>
</organism>
<protein>
    <submittedName>
        <fullName evidence="1">Uncharacterized protein</fullName>
    </submittedName>
</protein>
<proteinExistence type="predicted"/>
<name>A0A7Y4H1R1_9BRAD</name>
<dbReference type="InterPro" id="IPR025701">
    <property type="entry name" value="UBQ-conjugat_E2_E"/>
</dbReference>
<accession>A0A7Y4H1R1</accession>
<reference evidence="1 2" key="1">
    <citation type="submission" date="2020-03" db="EMBL/GenBank/DDBJ databases">
        <title>Bradyrhizobium diversity isolated from nodules of Muelleranthus trifoliolatus.</title>
        <authorList>
            <person name="Klepa M."/>
            <person name="Helene L."/>
            <person name="Hungria M."/>
        </authorList>
    </citation>
    <scope>NUCLEOTIDE SEQUENCE [LARGE SCALE GENOMIC DNA]</scope>
    <source>
        <strain evidence="1 2">WSM 1744</strain>
    </source>
</reference>
<evidence type="ECO:0000313" key="2">
    <source>
        <dbReference type="Proteomes" id="UP000528734"/>
    </source>
</evidence>